<accession>A0A392W0Z0</accession>
<feature type="non-terminal residue" evidence="1">
    <location>
        <position position="33"/>
    </location>
</feature>
<sequence length="33" mass="3659">MSMFVKLLSMPYYHRKPKIASKPSPQSAGPPAI</sequence>
<comment type="caution">
    <text evidence="1">The sequence shown here is derived from an EMBL/GenBank/DDBJ whole genome shotgun (WGS) entry which is preliminary data.</text>
</comment>
<dbReference type="AlphaFoldDB" id="A0A392W0Z0"/>
<keyword evidence="2" id="KW-1185">Reference proteome</keyword>
<protein>
    <submittedName>
        <fullName evidence="1">Uncharacterized protein</fullName>
    </submittedName>
</protein>
<proteinExistence type="predicted"/>
<dbReference type="EMBL" id="LXQA011347170">
    <property type="protein sequence ID" value="MCI94096.1"/>
    <property type="molecule type" value="Genomic_DNA"/>
</dbReference>
<dbReference type="Proteomes" id="UP000265520">
    <property type="component" value="Unassembled WGS sequence"/>
</dbReference>
<evidence type="ECO:0000313" key="2">
    <source>
        <dbReference type="Proteomes" id="UP000265520"/>
    </source>
</evidence>
<name>A0A392W0Z0_9FABA</name>
<organism evidence="1 2">
    <name type="scientific">Trifolium medium</name>
    <dbReference type="NCBI Taxonomy" id="97028"/>
    <lineage>
        <taxon>Eukaryota</taxon>
        <taxon>Viridiplantae</taxon>
        <taxon>Streptophyta</taxon>
        <taxon>Embryophyta</taxon>
        <taxon>Tracheophyta</taxon>
        <taxon>Spermatophyta</taxon>
        <taxon>Magnoliopsida</taxon>
        <taxon>eudicotyledons</taxon>
        <taxon>Gunneridae</taxon>
        <taxon>Pentapetalae</taxon>
        <taxon>rosids</taxon>
        <taxon>fabids</taxon>
        <taxon>Fabales</taxon>
        <taxon>Fabaceae</taxon>
        <taxon>Papilionoideae</taxon>
        <taxon>50 kb inversion clade</taxon>
        <taxon>NPAAA clade</taxon>
        <taxon>Hologalegina</taxon>
        <taxon>IRL clade</taxon>
        <taxon>Trifolieae</taxon>
        <taxon>Trifolium</taxon>
    </lineage>
</organism>
<reference evidence="1 2" key="1">
    <citation type="journal article" date="2018" name="Front. Plant Sci.">
        <title>Red Clover (Trifolium pratense) and Zigzag Clover (T. medium) - A Picture of Genomic Similarities and Differences.</title>
        <authorList>
            <person name="Dluhosova J."/>
            <person name="Istvanek J."/>
            <person name="Nedelnik J."/>
            <person name="Repkova J."/>
        </authorList>
    </citation>
    <scope>NUCLEOTIDE SEQUENCE [LARGE SCALE GENOMIC DNA]</scope>
    <source>
        <strain evidence="2">cv. 10/8</strain>
        <tissue evidence="1">Leaf</tissue>
    </source>
</reference>
<evidence type="ECO:0000313" key="1">
    <source>
        <dbReference type="EMBL" id="MCI94096.1"/>
    </source>
</evidence>